<dbReference type="EMBL" id="JARQWQ010000054">
    <property type="protein sequence ID" value="KAK2556719.1"/>
    <property type="molecule type" value="Genomic_DNA"/>
</dbReference>
<gene>
    <name evidence="1" type="ORF">P5673_021274</name>
</gene>
<dbReference type="AlphaFoldDB" id="A0AAD9Q8V3"/>
<name>A0AAD9Q8V3_ACRCE</name>
<evidence type="ECO:0000313" key="2">
    <source>
        <dbReference type="Proteomes" id="UP001249851"/>
    </source>
</evidence>
<accession>A0AAD9Q8V3</accession>
<sequence>MCICGHIYMRGGGVARQTETQAFGTSRNKVDEGQQLMLDSPALIDLNHGTVRYRHPDEKREEDNAHVKTGYFYHPRLDDFSEDAEVRPEDSFKFHYVFKGPKKDGNQKKLYYVYGTHLSAKDEGIKQEPYRPVGKGYNWPESYRKANNLYYELTFPEQGEEDYEDTDSVMSGADSPELADSAIDKENLRIVLSEMESVDSLKMRMALRLLIPAVNFHILHNKKELRPEDVVGDLRTPEQGNWRNFPALLHLT</sequence>
<protein>
    <submittedName>
        <fullName evidence="1">Uncharacterized protein</fullName>
    </submittedName>
</protein>
<reference evidence="1" key="1">
    <citation type="journal article" date="2023" name="G3 (Bethesda)">
        <title>Whole genome assembly and annotation of the endangered Caribbean coral Acropora cervicornis.</title>
        <authorList>
            <person name="Selwyn J.D."/>
            <person name="Vollmer S.V."/>
        </authorList>
    </citation>
    <scope>NUCLEOTIDE SEQUENCE</scope>
    <source>
        <strain evidence="1">K2</strain>
    </source>
</reference>
<proteinExistence type="predicted"/>
<reference evidence="1" key="2">
    <citation type="journal article" date="2023" name="Science">
        <title>Genomic signatures of disease resistance in endangered staghorn corals.</title>
        <authorList>
            <person name="Vollmer S.V."/>
            <person name="Selwyn J.D."/>
            <person name="Despard B.A."/>
            <person name="Roesel C.L."/>
        </authorList>
    </citation>
    <scope>NUCLEOTIDE SEQUENCE</scope>
    <source>
        <strain evidence="1">K2</strain>
    </source>
</reference>
<comment type="caution">
    <text evidence="1">The sequence shown here is derived from an EMBL/GenBank/DDBJ whole genome shotgun (WGS) entry which is preliminary data.</text>
</comment>
<keyword evidence="2" id="KW-1185">Reference proteome</keyword>
<dbReference type="Proteomes" id="UP001249851">
    <property type="component" value="Unassembled WGS sequence"/>
</dbReference>
<organism evidence="1 2">
    <name type="scientific">Acropora cervicornis</name>
    <name type="common">Staghorn coral</name>
    <dbReference type="NCBI Taxonomy" id="6130"/>
    <lineage>
        <taxon>Eukaryota</taxon>
        <taxon>Metazoa</taxon>
        <taxon>Cnidaria</taxon>
        <taxon>Anthozoa</taxon>
        <taxon>Hexacorallia</taxon>
        <taxon>Scleractinia</taxon>
        <taxon>Astrocoeniina</taxon>
        <taxon>Acroporidae</taxon>
        <taxon>Acropora</taxon>
    </lineage>
</organism>
<evidence type="ECO:0000313" key="1">
    <source>
        <dbReference type="EMBL" id="KAK2556719.1"/>
    </source>
</evidence>